<gene>
    <name evidence="1" type="ORF">Aory04_001187800</name>
</gene>
<dbReference type="AlphaFoldDB" id="A0AAN5BWX4"/>
<protein>
    <submittedName>
        <fullName evidence="1">Unnamed protein product</fullName>
    </submittedName>
</protein>
<dbReference type="EMBL" id="BSYA01000218">
    <property type="protein sequence ID" value="GMG36921.1"/>
    <property type="molecule type" value="Genomic_DNA"/>
</dbReference>
<accession>A0AAN5BWX4</accession>
<comment type="caution">
    <text evidence="1">The sequence shown here is derived from an EMBL/GenBank/DDBJ whole genome shotgun (WGS) entry which is preliminary data.</text>
</comment>
<name>A0AAN5BWX4_ASPOZ</name>
<dbReference type="Proteomes" id="UP001165205">
    <property type="component" value="Unassembled WGS sequence"/>
</dbReference>
<sequence>MFGRAMTEACRSFRSNRDPCRGVSTGVVEGILDARPLDMEASTSAVADNSWELPNFRLFDGLSSWNSYFAFSETLSPLE</sequence>
<reference evidence="1" key="1">
    <citation type="submission" date="2023-04" db="EMBL/GenBank/DDBJ databases">
        <title>Aspergillus oryzae NBRC 4228.</title>
        <authorList>
            <person name="Ichikawa N."/>
            <person name="Sato H."/>
            <person name="Tonouchi N."/>
        </authorList>
    </citation>
    <scope>NUCLEOTIDE SEQUENCE</scope>
    <source>
        <strain evidence="1">NBRC 4228</strain>
    </source>
</reference>
<evidence type="ECO:0000313" key="2">
    <source>
        <dbReference type="Proteomes" id="UP001165205"/>
    </source>
</evidence>
<proteinExistence type="predicted"/>
<evidence type="ECO:0000313" key="1">
    <source>
        <dbReference type="EMBL" id="GMG36921.1"/>
    </source>
</evidence>
<organism evidence="1 2">
    <name type="scientific">Aspergillus oryzae</name>
    <name type="common">Yellow koji mold</name>
    <dbReference type="NCBI Taxonomy" id="5062"/>
    <lineage>
        <taxon>Eukaryota</taxon>
        <taxon>Fungi</taxon>
        <taxon>Dikarya</taxon>
        <taxon>Ascomycota</taxon>
        <taxon>Pezizomycotina</taxon>
        <taxon>Eurotiomycetes</taxon>
        <taxon>Eurotiomycetidae</taxon>
        <taxon>Eurotiales</taxon>
        <taxon>Aspergillaceae</taxon>
        <taxon>Aspergillus</taxon>
        <taxon>Aspergillus subgen. Circumdati</taxon>
    </lineage>
</organism>